<proteinExistence type="predicted"/>
<reference evidence="1" key="1">
    <citation type="submission" date="2018-05" db="EMBL/GenBank/DDBJ databases">
        <authorList>
            <person name="Lanie J.A."/>
            <person name="Ng W.-L."/>
            <person name="Kazmierczak K.M."/>
            <person name="Andrzejewski T.M."/>
            <person name="Davidsen T.M."/>
            <person name="Wayne K.J."/>
            <person name="Tettelin H."/>
            <person name="Glass J.I."/>
            <person name="Rusch D."/>
            <person name="Podicherti R."/>
            <person name="Tsui H.-C.T."/>
            <person name="Winkler M.E."/>
        </authorList>
    </citation>
    <scope>NUCLEOTIDE SEQUENCE</scope>
</reference>
<protein>
    <submittedName>
        <fullName evidence="1">Uncharacterized protein</fullName>
    </submittedName>
</protein>
<name>A0A382MQS4_9ZZZZ</name>
<feature type="non-terminal residue" evidence="1">
    <location>
        <position position="61"/>
    </location>
</feature>
<gene>
    <name evidence="1" type="ORF">METZ01_LOCUS303794</name>
</gene>
<sequence>MEPGTVAVAELIGVIDGAGAAFGWTRSYRNVVATTIGAAYRAVGLDEDTDRIPVDRGSAES</sequence>
<evidence type="ECO:0000313" key="1">
    <source>
        <dbReference type="EMBL" id="SVC50940.1"/>
    </source>
</evidence>
<dbReference type="EMBL" id="UINC01095117">
    <property type="protein sequence ID" value="SVC50940.1"/>
    <property type="molecule type" value="Genomic_DNA"/>
</dbReference>
<dbReference type="AlphaFoldDB" id="A0A382MQS4"/>
<accession>A0A382MQS4</accession>
<organism evidence="1">
    <name type="scientific">marine metagenome</name>
    <dbReference type="NCBI Taxonomy" id="408172"/>
    <lineage>
        <taxon>unclassified sequences</taxon>
        <taxon>metagenomes</taxon>
        <taxon>ecological metagenomes</taxon>
    </lineage>
</organism>